<dbReference type="NCBIfam" id="NF047751">
    <property type="entry name" value="HepT_toxin"/>
    <property type="match status" value="1"/>
</dbReference>
<dbReference type="PANTHER" id="PTHR33397:SF3">
    <property type="entry name" value="MRNA NUCLEASE HEPT"/>
    <property type="match status" value="1"/>
</dbReference>
<proteinExistence type="inferred from homology"/>
<dbReference type="Gene3D" id="1.20.120.580">
    <property type="entry name" value="bsu32300-like"/>
    <property type="match status" value="1"/>
</dbReference>
<dbReference type="GO" id="GO:0016787">
    <property type="term" value="F:hydrolase activity"/>
    <property type="evidence" value="ECO:0007669"/>
    <property type="project" value="UniProtKB-KW"/>
</dbReference>
<dbReference type="InterPro" id="IPR052379">
    <property type="entry name" value="Type_VII_TA_RNase"/>
</dbReference>
<accession>A0A1H6M4K8</accession>
<dbReference type="PANTHER" id="PTHR33397">
    <property type="entry name" value="UPF0331 PROTEIN YUTE"/>
    <property type="match status" value="1"/>
</dbReference>
<dbReference type="GO" id="GO:0110001">
    <property type="term" value="C:toxin-antitoxin complex"/>
    <property type="evidence" value="ECO:0007669"/>
    <property type="project" value="InterPro"/>
</dbReference>
<evidence type="ECO:0000256" key="4">
    <source>
        <dbReference type="ARBA" id="ARBA00024207"/>
    </source>
</evidence>
<dbReference type="EMBL" id="CDSC02000326">
    <property type="protein sequence ID" value="SEH92490.1"/>
    <property type="molecule type" value="Genomic_DNA"/>
</dbReference>
<evidence type="ECO:0000313" key="6">
    <source>
        <dbReference type="Proteomes" id="UP000198988"/>
    </source>
</evidence>
<evidence type="ECO:0000313" key="5">
    <source>
        <dbReference type="EMBL" id="SEH92490.1"/>
    </source>
</evidence>
<reference evidence="6" key="1">
    <citation type="submission" date="2016-06" db="EMBL/GenBank/DDBJ databases">
        <authorList>
            <person name="Petersen J."/>
            <person name="Sayavedra L."/>
        </authorList>
    </citation>
    <scope>NUCLEOTIDE SEQUENCE [LARGE SCALE GENOMIC DNA]</scope>
    <source>
        <strain evidence="6">BazSymA</strain>
    </source>
</reference>
<dbReference type="Proteomes" id="UP000198988">
    <property type="component" value="Unassembled WGS sequence"/>
</dbReference>
<dbReference type="InterPro" id="IPR008201">
    <property type="entry name" value="HepT-like"/>
</dbReference>
<gene>
    <name evidence="5" type="ORF">BAZSYMA_ACONTIG00157_5</name>
</gene>
<dbReference type="Pfam" id="PF01934">
    <property type="entry name" value="HepT-like"/>
    <property type="match status" value="1"/>
</dbReference>
<evidence type="ECO:0000256" key="3">
    <source>
        <dbReference type="ARBA" id="ARBA00022801"/>
    </source>
</evidence>
<keyword evidence="1" id="KW-1277">Toxin-antitoxin system</keyword>
<keyword evidence="2" id="KW-0540">Nuclease</keyword>
<comment type="similarity">
    <text evidence="4">Belongs to the HepT RNase toxin family.</text>
</comment>
<keyword evidence="3" id="KW-0378">Hydrolase</keyword>
<protein>
    <submittedName>
        <fullName evidence="5">Protein containing DUF86</fullName>
    </submittedName>
</protein>
<dbReference type="AlphaFoldDB" id="A0A1H6M4K8"/>
<evidence type="ECO:0000256" key="1">
    <source>
        <dbReference type="ARBA" id="ARBA00022649"/>
    </source>
</evidence>
<dbReference type="OrthoDB" id="9796612at2"/>
<evidence type="ECO:0000256" key="2">
    <source>
        <dbReference type="ARBA" id="ARBA00022722"/>
    </source>
</evidence>
<organism evidence="5 6">
    <name type="scientific">Bathymodiolus azoricus thioautotrophic gill symbiont</name>
    <dbReference type="NCBI Taxonomy" id="235205"/>
    <lineage>
        <taxon>Bacteria</taxon>
        <taxon>Pseudomonadati</taxon>
        <taxon>Pseudomonadota</taxon>
        <taxon>Gammaproteobacteria</taxon>
        <taxon>sulfur-oxidizing symbionts</taxon>
    </lineage>
</organism>
<sequence>MDDVIFNKIATIEKCISRVYEEYSGFEEEFLENYTKQDSVVLNIERAAQASIDIATHIVRVKKLGLPQSSREVFILLNEHKVITKKTSENMQKMVGFRNIAVHNYQKLNLDIVCHIIQVKLDDFKKFNAELLQSSKRQV</sequence>
<name>A0A1H6M4K8_9GAMM</name>
<dbReference type="GO" id="GO:0004540">
    <property type="term" value="F:RNA nuclease activity"/>
    <property type="evidence" value="ECO:0007669"/>
    <property type="project" value="InterPro"/>
</dbReference>
<dbReference type="InterPro" id="IPR037038">
    <property type="entry name" value="HepT-like_sf"/>
</dbReference>
<dbReference type="RefSeq" id="WP_090716875.1">
    <property type="nucleotide sequence ID" value="NZ_CDSC02000326.1"/>
</dbReference>